<feature type="transmembrane region" description="Helical" evidence="6">
    <location>
        <begin position="389"/>
        <end position="411"/>
    </location>
</feature>
<evidence type="ECO:0000256" key="3">
    <source>
        <dbReference type="ARBA" id="ARBA00022989"/>
    </source>
</evidence>
<evidence type="ECO:0000256" key="6">
    <source>
        <dbReference type="SAM" id="Phobius"/>
    </source>
</evidence>
<dbReference type="Proteomes" id="UP000305067">
    <property type="component" value="Unassembled WGS sequence"/>
</dbReference>
<sequence length="521" mass="56214">MSKRAPFWLIFDDTQICEDNYAEEMWFQDNGLTLPSCFDFSGSNTSSWDFLHDPTFFEDGIDGEAASPMAKSNRTLATGAGSEALTLASGASFGTAARYVGAGTEDMKFRFFFEGEAATISLMSVLDVDGEAFSEAGVVPDTIAISVDEGPLAYHSFTSTSTVLQLPLQNLASSRHVVDVSMSSSSGLRTIGIDHALVKPGNSFAQTAGDADRVPLRAFVGPRDLNLRYSGLWMDVTDSNGIERKETSEIGASVQLSFYGNSTWLLGWAPPGDGEFSIAYEMDGRQSATRHYNSSPQSRRRLSTLIHEAQYTEDGVHNFTTQLIRLEGANPFSITGILYNYGDIGALSQLPDLPLPHEVPPGSPSSPPTDPSSSDEASSSSGSGLRSGAIAGIVVGSIALLVVILALLLWLRRRKQKAQTPVPFEKTYQDSYPRPPVRDDTHDVTDNATDLTYNLTSDGIQSTTSDESVAAGSPSDTHSPLMNVLMNVLNTHYESLNRPPAYPASELPSSSSDPQSRRYPN</sequence>
<feature type="region of interest" description="Disordered" evidence="5">
    <location>
        <begin position="456"/>
        <end position="478"/>
    </location>
</feature>
<gene>
    <name evidence="7" type="ORF">BDV98DRAFT_658930</name>
</gene>
<name>A0A5C3Q4R5_9AGAR</name>
<keyword evidence="4 6" id="KW-0472">Membrane</keyword>
<reference evidence="7 8" key="1">
    <citation type="journal article" date="2019" name="Nat. Ecol. Evol.">
        <title>Megaphylogeny resolves global patterns of mushroom evolution.</title>
        <authorList>
            <person name="Varga T."/>
            <person name="Krizsan K."/>
            <person name="Foldi C."/>
            <person name="Dima B."/>
            <person name="Sanchez-Garcia M."/>
            <person name="Sanchez-Ramirez S."/>
            <person name="Szollosi G.J."/>
            <person name="Szarkandi J.G."/>
            <person name="Papp V."/>
            <person name="Albert L."/>
            <person name="Andreopoulos W."/>
            <person name="Angelini C."/>
            <person name="Antonin V."/>
            <person name="Barry K.W."/>
            <person name="Bougher N.L."/>
            <person name="Buchanan P."/>
            <person name="Buyck B."/>
            <person name="Bense V."/>
            <person name="Catcheside P."/>
            <person name="Chovatia M."/>
            <person name="Cooper J."/>
            <person name="Damon W."/>
            <person name="Desjardin D."/>
            <person name="Finy P."/>
            <person name="Geml J."/>
            <person name="Haridas S."/>
            <person name="Hughes K."/>
            <person name="Justo A."/>
            <person name="Karasinski D."/>
            <person name="Kautmanova I."/>
            <person name="Kiss B."/>
            <person name="Kocsube S."/>
            <person name="Kotiranta H."/>
            <person name="LaButti K.M."/>
            <person name="Lechner B.E."/>
            <person name="Liimatainen K."/>
            <person name="Lipzen A."/>
            <person name="Lukacs Z."/>
            <person name="Mihaltcheva S."/>
            <person name="Morgado L.N."/>
            <person name="Niskanen T."/>
            <person name="Noordeloos M.E."/>
            <person name="Ohm R.A."/>
            <person name="Ortiz-Santana B."/>
            <person name="Ovrebo C."/>
            <person name="Racz N."/>
            <person name="Riley R."/>
            <person name="Savchenko A."/>
            <person name="Shiryaev A."/>
            <person name="Soop K."/>
            <person name="Spirin V."/>
            <person name="Szebenyi C."/>
            <person name="Tomsovsky M."/>
            <person name="Tulloss R.E."/>
            <person name="Uehling J."/>
            <person name="Grigoriev I.V."/>
            <person name="Vagvolgyi C."/>
            <person name="Papp T."/>
            <person name="Martin F.M."/>
            <person name="Miettinen O."/>
            <person name="Hibbett D.S."/>
            <person name="Nagy L.G."/>
        </authorList>
    </citation>
    <scope>NUCLEOTIDE SEQUENCE [LARGE SCALE GENOMIC DNA]</scope>
    <source>
        <strain evidence="7 8">CBS 309.79</strain>
    </source>
</reference>
<keyword evidence="3 6" id="KW-1133">Transmembrane helix</keyword>
<proteinExistence type="predicted"/>
<comment type="subcellular location">
    <subcellularLocation>
        <location evidence="1">Membrane</location>
        <topology evidence="1">Single-pass membrane protein</topology>
    </subcellularLocation>
</comment>
<feature type="compositionally biased region" description="Pro residues" evidence="5">
    <location>
        <begin position="353"/>
        <end position="370"/>
    </location>
</feature>
<evidence type="ECO:0000256" key="4">
    <source>
        <dbReference type="ARBA" id="ARBA00023136"/>
    </source>
</evidence>
<feature type="region of interest" description="Disordered" evidence="5">
    <location>
        <begin position="352"/>
        <end position="383"/>
    </location>
</feature>
<organism evidence="7 8">
    <name type="scientific">Pterulicium gracile</name>
    <dbReference type="NCBI Taxonomy" id="1884261"/>
    <lineage>
        <taxon>Eukaryota</taxon>
        <taxon>Fungi</taxon>
        <taxon>Dikarya</taxon>
        <taxon>Basidiomycota</taxon>
        <taxon>Agaricomycotina</taxon>
        <taxon>Agaricomycetes</taxon>
        <taxon>Agaricomycetidae</taxon>
        <taxon>Agaricales</taxon>
        <taxon>Pleurotineae</taxon>
        <taxon>Pterulaceae</taxon>
        <taxon>Pterulicium</taxon>
    </lineage>
</organism>
<evidence type="ECO:0008006" key="9">
    <source>
        <dbReference type="Google" id="ProtNLM"/>
    </source>
</evidence>
<feature type="region of interest" description="Disordered" evidence="5">
    <location>
        <begin position="495"/>
        <end position="521"/>
    </location>
</feature>
<feature type="region of interest" description="Disordered" evidence="5">
    <location>
        <begin position="420"/>
        <end position="443"/>
    </location>
</feature>
<evidence type="ECO:0000256" key="1">
    <source>
        <dbReference type="ARBA" id="ARBA00004167"/>
    </source>
</evidence>
<evidence type="ECO:0000313" key="7">
    <source>
        <dbReference type="EMBL" id="TFK96811.1"/>
    </source>
</evidence>
<dbReference type="GO" id="GO:0071944">
    <property type="term" value="C:cell periphery"/>
    <property type="evidence" value="ECO:0007669"/>
    <property type="project" value="UniProtKB-ARBA"/>
</dbReference>
<keyword evidence="2 6" id="KW-0812">Transmembrane</keyword>
<feature type="compositionally biased region" description="Low complexity" evidence="5">
    <location>
        <begin position="371"/>
        <end position="383"/>
    </location>
</feature>
<evidence type="ECO:0000256" key="2">
    <source>
        <dbReference type="ARBA" id="ARBA00022692"/>
    </source>
</evidence>
<evidence type="ECO:0000313" key="8">
    <source>
        <dbReference type="Proteomes" id="UP000305067"/>
    </source>
</evidence>
<dbReference type="EMBL" id="ML178854">
    <property type="protein sequence ID" value="TFK96811.1"/>
    <property type="molecule type" value="Genomic_DNA"/>
</dbReference>
<feature type="compositionally biased region" description="Low complexity" evidence="5">
    <location>
        <begin position="503"/>
        <end position="521"/>
    </location>
</feature>
<evidence type="ECO:0000256" key="5">
    <source>
        <dbReference type="SAM" id="MobiDB-lite"/>
    </source>
</evidence>
<dbReference type="GO" id="GO:0016020">
    <property type="term" value="C:membrane"/>
    <property type="evidence" value="ECO:0007669"/>
    <property type="project" value="UniProtKB-SubCell"/>
</dbReference>
<feature type="compositionally biased region" description="Polar residues" evidence="5">
    <location>
        <begin position="456"/>
        <end position="467"/>
    </location>
</feature>
<dbReference type="AlphaFoldDB" id="A0A5C3Q4R5"/>
<accession>A0A5C3Q4R5</accession>
<protein>
    <recommendedName>
        <fullName evidence="9">Transmembrane protein</fullName>
    </recommendedName>
</protein>
<dbReference type="InterPro" id="IPR051694">
    <property type="entry name" value="Immunoregulatory_rcpt-like"/>
</dbReference>
<keyword evidence="8" id="KW-1185">Reference proteome</keyword>
<dbReference type="PANTHER" id="PTHR15549">
    <property type="entry name" value="PAIRED IMMUNOGLOBULIN-LIKE TYPE 2 RECEPTOR"/>
    <property type="match status" value="1"/>
</dbReference>